<feature type="region of interest" description="Disordered" evidence="1">
    <location>
        <begin position="1"/>
        <end position="36"/>
    </location>
</feature>
<comment type="caution">
    <text evidence="2">The sequence shown here is derived from an EMBL/GenBank/DDBJ whole genome shotgun (WGS) entry which is preliminary data.</text>
</comment>
<dbReference type="EMBL" id="JABTTE010000002">
    <property type="protein sequence ID" value="NSL50635.1"/>
    <property type="molecule type" value="Genomic_DNA"/>
</dbReference>
<dbReference type="Proteomes" id="UP000625804">
    <property type="component" value="Unassembled WGS sequence"/>
</dbReference>
<name>A0A8J8KDF7_9BACI</name>
<feature type="region of interest" description="Disordered" evidence="1">
    <location>
        <begin position="97"/>
        <end position="119"/>
    </location>
</feature>
<dbReference type="RefSeq" id="WP_173729831.1">
    <property type="nucleotide sequence ID" value="NZ_JABTTE010000002.1"/>
</dbReference>
<evidence type="ECO:0000313" key="2">
    <source>
        <dbReference type="EMBL" id="NSL50635.1"/>
    </source>
</evidence>
<organism evidence="2 3">
    <name type="scientific">Calidifontibacillus erzurumensis</name>
    <dbReference type="NCBI Taxonomy" id="2741433"/>
    <lineage>
        <taxon>Bacteria</taxon>
        <taxon>Bacillati</taxon>
        <taxon>Bacillota</taxon>
        <taxon>Bacilli</taxon>
        <taxon>Bacillales</taxon>
        <taxon>Bacillaceae</taxon>
        <taxon>Calidifontibacillus/Schinkia group</taxon>
        <taxon>Calidifontibacillus</taxon>
    </lineage>
</organism>
<evidence type="ECO:0000313" key="3">
    <source>
        <dbReference type="Proteomes" id="UP000625804"/>
    </source>
</evidence>
<dbReference type="AlphaFoldDB" id="A0A8J8KDF7"/>
<dbReference type="InterPro" id="IPR024999">
    <property type="entry name" value="DUF3905"/>
</dbReference>
<protein>
    <submittedName>
        <fullName evidence="2">DUF3905 domain-containing protein</fullName>
    </submittedName>
</protein>
<keyword evidence="3" id="KW-1185">Reference proteome</keyword>
<evidence type="ECO:0000256" key="1">
    <source>
        <dbReference type="SAM" id="MobiDB-lite"/>
    </source>
</evidence>
<gene>
    <name evidence="2" type="ORF">HR057_02515</name>
</gene>
<reference evidence="2" key="1">
    <citation type="submission" date="2020-06" db="EMBL/GenBank/DDBJ databases">
        <title>A novel thermopfilic bacterium from Erzurum, Turkey.</title>
        <authorList>
            <person name="Adiguzel A."/>
            <person name="Ay H."/>
            <person name="Baltaci M.O."/>
        </authorList>
    </citation>
    <scope>NUCLEOTIDE SEQUENCE</scope>
    <source>
        <strain evidence="2">P2</strain>
    </source>
</reference>
<proteinExistence type="predicted"/>
<dbReference type="Pfam" id="PF13045">
    <property type="entry name" value="DUF3905"/>
    <property type="match status" value="1"/>
</dbReference>
<accession>A0A8J8KDF7</accession>
<sequence length="119" mass="13177">MSTNKKNDQLKSPMIDGTMPHQISSPSFKGSGMEIEPPFVNKHGVVIGDSFYDSPNSPLNNWSKETDPAIMAGDEWVHPTNDIGWNTAENIELVEENKMPDSNKTTFMHPTLDVSKGTD</sequence>